<dbReference type="GO" id="GO:0016616">
    <property type="term" value="F:oxidoreductase activity, acting on the CH-OH group of donors, NAD or NADP as acceptor"/>
    <property type="evidence" value="ECO:0007669"/>
    <property type="project" value="TreeGrafter"/>
</dbReference>
<dbReference type="RefSeq" id="WP_053253183.1">
    <property type="nucleotide sequence ID" value="NZ_LGAP01000051.1"/>
</dbReference>
<dbReference type="PANTHER" id="PTHR42760">
    <property type="entry name" value="SHORT-CHAIN DEHYDROGENASES/REDUCTASES FAMILY MEMBER"/>
    <property type="match status" value="1"/>
</dbReference>
<dbReference type="PRINTS" id="PR00080">
    <property type="entry name" value="SDRFAMILY"/>
</dbReference>
<proteinExistence type="inferred from homology"/>
<dbReference type="Gene3D" id="3.40.50.720">
    <property type="entry name" value="NAD(P)-binding Rossmann-like Domain"/>
    <property type="match status" value="1"/>
</dbReference>
<dbReference type="CDD" id="cd05233">
    <property type="entry name" value="SDR_c"/>
    <property type="match status" value="1"/>
</dbReference>
<accession>A0A0L8BD63</accession>
<comment type="caution">
    <text evidence="2">The sequence shown here is derived from an EMBL/GenBank/DDBJ whole genome shotgun (WGS) entry which is preliminary data.</text>
</comment>
<dbReference type="GO" id="GO:0030497">
    <property type="term" value="P:fatty acid elongation"/>
    <property type="evidence" value="ECO:0007669"/>
    <property type="project" value="TreeGrafter"/>
</dbReference>
<sequence>MGRIAYDFSGEHVLVTGASRGIGRAVAEGFAAAGAEVTILSSGAGIHEAAREMSARFGRKIAALECDITDSAAVKATLAPLGRVDVLVNNAGLERITPLTEASDGVEDTFRRITDINTNGTFYVTRHAVPHMADGGRIIVTASIWSRVAVPEFSAYIASKHANLGFMRVMAKELGGRGIRVNAVCPGWVRTEAAMLSLKNMSLRTGRSEEDLLSEIVGAQVLPGLLEPEDLAAPYLFLASDGAKDMTGQALMLDRGEVMA</sequence>
<name>A0A0L8BD63_ENSAD</name>
<evidence type="ECO:0000313" key="2">
    <source>
        <dbReference type="EMBL" id="KOF12542.1"/>
    </source>
</evidence>
<dbReference type="InterPro" id="IPR036291">
    <property type="entry name" value="NAD(P)-bd_dom_sf"/>
</dbReference>
<dbReference type="PATRIC" id="fig|106592.7.peg.6483"/>
<dbReference type="PRINTS" id="PR00081">
    <property type="entry name" value="GDHRDH"/>
</dbReference>
<evidence type="ECO:0000313" key="3">
    <source>
        <dbReference type="Proteomes" id="UP000037425"/>
    </source>
</evidence>
<comment type="similarity">
    <text evidence="1">Belongs to the short-chain dehydrogenases/reductases (SDR) family.</text>
</comment>
<dbReference type="FunFam" id="3.40.50.720:FF:000084">
    <property type="entry name" value="Short-chain dehydrogenase reductase"/>
    <property type="match status" value="1"/>
</dbReference>
<dbReference type="SUPFAM" id="SSF51735">
    <property type="entry name" value="NAD(P)-binding Rossmann-fold domains"/>
    <property type="match status" value="1"/>
</dbReference>
<evidence type="ECO:0000256" key="1">
    <source>
        <dbReference type="ARBA" id="ARBA00006484"/>
    </source>
</evidence>
<gene>
    <name evidence="2" type="ORF">AC244_33820</name>
</gene>
<organism evidence="2 3">
    <name type="scientific">Ensifer adhaerens</name>
    <name type="common">Sinorhizobium morelense</name>
    <dbReference type="NCBI Taxonomy" id="106592"/>
    <lineage>
        <taxon>Bacteria</taxon>
        <taxon>Pseudomonadati</taxon>
        <taxon>Pseudomonadota</taxon>
        <taxon>Alphaproteobacteria</taxon>
        <taxon>Hyphomicrobiales</taxon>
        <taxon>Rhizobiaceae</taxon>
        <taxon>Sinorhizobium/Ensifer group</taxon>
        <taxon>Ensifer</taxon>
    </lineage>
</organism>
<dbReference type="OrthoDB" id="9804774at2"/>
<protein>
    <submittedName>
        <fullName evidence="2">3-beta hydroxysteroid dehydrogenase</fullName>
    </submittedName>
</protein>
<dbReference type="Pfam" id="PF13561">
    <property type="entry name" value="adh_short_C2"/>
    <property type="match status" value="1"/>
</dbReference>
<dbReference type="AlphaFoldDB" id="A0A0L8BD63"/>
<dbReference type="EMBL" id="LGAP01000051">
    <property type="protein sequence ID" value="KOF12542.1"/>
    <property type="molecule type" value="Genomic_DNA"/>
</dbReference>
<dbReference type="PANTHER" id="PTHR42760:SF40">
    <property type="entry name" value="3-OXOACYL-[ACYL-CARRIER-PROTEIN] REDUCTASE, CHLOROPLASTIC"/>
    <property type="match status" value="1"/>
</dbReference>
<dbReference type="Proteomes" id="UP000037425">
    <property type="component" value="Unassembled WGS sequence"/>
</dbReference>
<dbReference type="InterPro" id="IPR002347">
    <property type="entry name" value="SDR_fam"/>
</dbReference>
<reference evidence="3" key="1">
    <citation type="submission" date="2015-07" db="EMBL/GenBank/DDBJ databases">
        <title>Whole genome sequence of an Ensifer adhaerens strain isolated from a cave pool in the Wind Cave National Park.</title>
        <authorList>
            <person name="Eng W.W.H."/>
            <person name="Gan H.M."/>
            <person name="Barton H.A."/>
            <person name="Savka M.A."/>
        </authorList>
    </citation>
    <scope>NUCLEOTIDE SEQUENCE [LARGE SCALE GENOMIC DNA]</scope>
    <source>
        <strain evidence="3">SD006</strain>
    </source>
</reference>